<protein>
    <submittedName>
        <fullName evidence="2">Uncharacterized protein</fullName>
    </submittedName>
</protein>
<comment type="caution">
    <text evidence="2">The sequence shown here is derived from an EMBL/GenBank/DDBJ whole genome shotgun (WGS) entry which is preliminary data.</text>
</comment>
<evidence type="ECO:0000256" key="1">
    <source>
        <dbReference type="SAM" id="MobiDB-lite"/>
    </source>
</evidence>
<organism evidence="2 3">
    <name type="scientific">Ostreobium quekettii</name>
    <dbReference type="NCBI Taxonomy" id="121088"/>
    <lineage>
        <taxon>Eukaryota</taxon>
        <taxon>Viridiplantae</taxon>
        <taxon>Chlorophyta</taxon>
        <taxon>core chlorophytes</taxon>
        <taxon>Ulvophyceae</taxon>
        <taxon>TCBD clade</taxon>
        <taxon>Bryopsidales</taxon>
        <taxon>Ostreobineae</taxon>
        <taxon>Ostreobiaceae</taxon>
        <taxon>Ostreobium</taxon>
    </lineage>
</organism>
<sequence length="65" mass="7156">RLNGPNFGSRERRHEHRGAAVGKGCISGPGYQGWLHSPHFCSIQWAHEHRGTVVGKGRISGPSRQ</sequence>
<feature type="region of interest" description="Disordered" evidence="1">
    <location>
        <begin position="1"/>
        <end position="21"/>
    </location>
</feature>
<feature type="non-terminal residue" evidence="2">
    <location>
        <position position="65"/>
    </location>
</feature>
<evidence type="ECO:0000313" key="3">
    <source>
        <dbReference type="Proteomes" id="UP000708148"/>
    </source>
</evidence>
<feature type="non-terminal residue" evidence="2">
    <location>
        <position position="1"/>
    </location>
</feature>
<name>A0A8S1ILY6_9CHLO</name>
<proteinExistence type="predicted"/>
<dbReference type="AlphaFoldDB" id="A0A8S1ILY6"/>
<keyword evidence="3" id="KW-1185">Reference proteome</keyword>
<accession>A0A8S1ILY6</accession>
<gene>
    <name evidence="2" type="ORF">OSTQU699_LOCUS64</name>
</gene>
<dbReference type="EMBL" id="CAJHUC010000074">
    <property type="protein sequence ID" value="CAD7694701.1"/>
    <property type="molecule type" value="Genomic_DNA"/>
</dbReference>
<evidence type="ECO:0000313" key="2">
    <source>
        <dbReference type="EMBL" id="CAD7694701.1"/>
    </source>
</evidence>
<reference evidence="2" key="1">
    <citation type="submission" date="2020-12" db="EMBL/GenBank/DDBJ databases">
        <authorList>
            <person name="Iha C."/>
        </authorList>
    </citation>
    <scope>NUCLEOTIDE SEQUENCE</scope>
</reference>
<dbReference type="Proteomes" id="UP000708148">
    <property type="component" value="Unassembled WGS sequence"/>
</dbReference>